<name>A0A4S2JD13_9HYME</name>
<feature type="non-terminal residue" evidence="2">
    <location>
        <position position="1"/>
    </location>
</feature>
<keyword evidence="3" id="KW-1185">Reference proteome</keyword>
<feature type="compositionally biased region" description="Polar residues" evidence="1">
    <location>
        <begin position="24"/>
        <end position="35"/>
    </location>
</feature>
<organism evidence="2 3">
    <name type="scientific">Temnothorax longispinosus</name>
    <dbReference type="NCBI Taxonomy" id="300112"/>
    <lineage>
        <taxon>Eukaryota</taxon>
        <taxon>Metazoa</taxon>
        <taxon>Ecdysozoa</taxon>
        <taxon>Arthropoda</taxon>
        <taxon>Hexapoda</taxon>
        <taxon>Insecta</taxon>
        <taxon>Pterygota</taxon>
        <taxon>Neoptera</taxon>
        <taxon>Endopterygota</taxon>
        <taxon>Hymenoptera</taxon>
        <taxon>Apocrita</taxon>
        <taxon>Aculeata</taxon>
        <taxon>Formicoidea</taxon>
        <taxon>Formicidae</taxon>
        <taxon>Myrmicinae</taxon>
        <taxon>Temnothorax</taxon>
    </lineage>
</organism>
<feature type="region of interest" description="Disordered" evidence="1">
    <location>
        <begin position="1"/>
        <end position="58"/>
    </location>
</feature>
<evidence type="ECO:0000256" key="1">
    <source>
        <dbReference type="SAM" id="MobiDB-lite"/>
    </source>
</evidence>
<comment type="caution">
    <text evidence="2">The sequence shown here is derived from an EMBL/GenBank/DDBJ whole genome shotgun (WGS) entry which is preliminary data.</text>
</comment>
<accession>A0A4S2JD13</accession>
<reference evidence="2 3" key="1">
    <citation type="journal article" date="2019" name="Philos. Trans. R. Soc. Lond., B, Biol. Sci.">
        <title>Ant behaviour and brain gene expression of defending hosts depend on the ecological success of the intruding social parasite.</title>
        <authorList>
            <person name="Kaur R."/>
            <person name="Stoldt M."/>
            <person name="Jongepier E."/>
            <person name="Feldmeyer B."/>
            <person name="Menzel F."/>
            <person name="Bornberg-Bauer E."/>
            <person name="Foitzik S."/>
        </authorList>
    </citation>
    <scope>NUCLEOTIDE SEQUENCE [LARGE SCALE GENOMIC DNA]</scope>
    <source>
        <tissue evidence="2">Whole body</tissue>
    </source>
</reference>
<dbReference type="AlphaFoldDB" id="A0A4S2JD13"/>
<evidence type="ECO:0000313" key="3">
    <source>
        <dbReference type="Proteomes" id="UP000310200"/>
    </source>
</evidence>
<gene>
    <name evidence="2" type="ORF">DBV15_03961</name>
</gene>
<proteinExistence type="predicted"/>
<sequence>DDGDEIAQDRRNRSGESGVEVNVGRTTTAVASSTKVPEAVLEEGLPPPADRWSTFTRE</sequence>
<protein>
    <submittedName>
        <fullName evidence="2">Uncharacterized protein</fullName>
    </submittedName>
</protein>
<dbReference type="EMBL" id="QBLH01003899">
    <property type="protein sequence ID" value="TGZ32287.1"/>
    <property type="molecule type" value="Genomic_DNA"/>
</dbReference>
<evidence type="ECO:0000313" key="2">
    <source>
        <dbReference type="EMBL" id="TGZ32287.1"/>
    </source>
</evidence>
<dbReference type="Proteomes" id="UP000310200">
    <property type="component" value="Unassembled WGS sequence"/>
</dbReference>